<comment type="similarity">
    <text evidence="1">Belongs to the UPF0301 (AlgH) family.</text>
</comment>
<name>A0A948TBE9_9BACT</name>
<evidence type="ECO:0000313" key="2">
    <source>
        <dbReference type="EMBL" id="MBU3837936.1"/>
    </source>
</evidence>
<reference evidence="2" key="2">
    <citation type="submission" date="2021-04" db="EMBL/GenBank/DDBJ databases">
        <authorList>
            <person name="Gilroy R."/>
        </authorList>
    </citation>
    <scope>NUCLEOTIDE SEQUENCE</scope>
    <source>
        <strain evidence="2">G4-2901</strain>
    </source>
</reference>
<reference evidence="2" key="1">
    <citation type="journal article" date="2021" name="PeerJ">
        <title>Extensive microbial diversity within the chicken gut microbiome revealed by metagenomics and culture.</title>
        <authorList>
            <person name="Gilroy R."/>
            <person name="Ravi A."/>
            <person name="Getino M."/>
            <person name="Pursley I."/>
            <person name="Horton D.L."/>
            <person name="Alikhan N.F."/>
            <person name="Baker D."/>
            <person name="Gharbi K."/>
            <person name="Hall N."/>
            <person name="Watson M."/>
            <person name="Adriaenssens E.M."/>
            <person name="Foster-Nyarko E."/>
            <person name="Jarju S."/>
            <person name="Secka A."/>
            <person name="Antonio M."/>
            <person name="Oren A."/>
            <person name="Chaudhuri R.R."/>
            <person name="La Ragione R."/>
            <person name="Hildebrand F."/>
            <person name="Pallen M.J."/>
        </authorList>
    </citation>
    <scope>NUCLEOTIDE SEQUENCE</scope>
    <source>
        <strain evidence="2">G4-2901</strain>
    </source>
</reference>
<dbReference type="InterPro" id="IPR003774">
    <property type="entry name" value="AlgH-like"/>
</dbReference>
<proteinExistence type="inferred from homology"/>
<dbReference type="EMBL" id="JAHLFW010000057">
    <property type="protein sequence ID" value="MBU3837936.1"/>
    <property type="molecule type" value="Genomic_DNA"/>
</dbReference>
<dbReference type="GO" id="GO:0005829">
    <property type="term" value="C:cytosol"/>
    <property type="evidence" value="ECO:0007669"/>
    <property type="project" value="TreeGrafter"/>
</dbReference>
<dbReference type="Gene3D" id="3.40.1740.10">
    <property type="entry name" value="VC0467-like"/>
    <property type="match status" value="1"/>
</dbReference>
<protein>
    <submittedName>
        <fullName evidence="2">YqgE/AlgH family protein</fullName>
    </submittedName>
</protein>
<organism evidence="2 3">
    <name type="scientific">Candidatus Phocaeicola faecigallinarum</name>
    <dbReference type="NCBI Taxonomy" id="2838732"/>
    <lineage>
        <taxon>Bacteria</taxon>
        <taxon>Pseudomonadati</taxon>
        <taxon>Bacteroidota</taxon>
        <taxon>Bacteroidia</taxon>
        <taxon>Bacteroidales</taxon>
        <taxon>Bacteroidaceae</taxon>
        <taxon>Phocaeicola</taxon>
    </lineage>
</organism>
<dbReference type="PANTHER" id="PTHR30327">
    <property type="entry name" value="UNCHARACTERIZED PROTEIN YQGE"/>
    <property type="match status" value="1"/>
</dbReference>
<dbReference type="Proteomes" id="UP000783796">
    <property type="component" value="Unassembled WGS sequence"/>
</dbReference>
<dbReference type="SUPFAM" id="SSF143456">
    <property type="entry name" value="VC0467-like"/>
    <property type="match status" value="1"/>
</dbReference>
<dbReference type="Pfam" id="PF02622">
    <property type="entry name" value="DUF179"/>
    <property type="match status" value="1"/>
</dbReference>
<dbReference type="AlphaFoldDB" id="A0A948TBE9"/>
<comment type="caution">
    <text evidence="2">The sequence shown here is derived from an EMBL/GenBank/DDBJ whole genome shotgun (WGS) entry which is preliminary data.</text>
</comment>
<evidence type="ECO:0000256" key="1">
    <source>
        <dbReference type="ARBA" id="ARBA00009600"/>
    </source>
</evidence>
<gene>
    <name evidence="2" type="ORF">H9777_06410</name>
</gene>
<sequence>MFEDIFQVKSNNITPKKGRILLASPLLNDYHFARTVVLMVSHGDNGDMGVVLNKDFRYHVSLNDLVKELEDVPAIPVYKGGPVGRDTMFFIHDIEEINDSLPLRNGLFMNGDFNQMIDYIKSGNPISERARFYLGYAGWEEGQLQSEMEEDTWIVSELTKDRLFKENYRSLWMNCMNDMGEPYSTWAKYPTFPTMN</sequence>
<evidence type="ECO:0000313" key="3">
    <source>
        <dbReference type="Proteomes" id="UP000783796"/>
    </source>
</evidence>
<accession>A0A948TBE9</accession>
<dbReference type="PANTHER" id="PTHR30327:SF1">
    <property type="entry name" value="UPF0301 PROTEIN YQGE"/>
    <property type="match status" value="1"/>
</dbReference>